<dbReference type="RefSeq" id="WP_145140622.1">
    <property type="nucleotide sequence ID" value="NZ_VLKY01000004.1"/>
</dbReference>
<gene>
    <name evidence="2" type="ORF">IQ22_01638</name>
</gene>
<dbReference type="EMBL" id="VLKY01000004">
    <property type="protein sequence ID" value="TWI55705.1"/>
    <property type="molecule type" value="Genomic_DNA"/>
</dbReference>
<name>A0A562QG28_9PSED</name>
<dbReference type="AlphaFoldDB" id="A0A562QG28"/>
<comment type="caution">
    <text evidence="2">The sequence shown here is derived from an EMBL/GenBank/DDBJ whole genome shotgun (WGS) entry which is preliminary data.</text>
</comment>
<accession>A0A562QG28</accession>
<proteinExistence type="predicted"/>
<feature type="region of interest" description="Disordered" evidence="1">
    <location>
        <begin position="63"/>
        <end position="87"/>
    </location>
</feature>
<reference evidence="2 3" key="1">
    <citation type="journal article" date="2015" name="Stand. Genomic Sci.">
        <title>Genomic Encyclopedia of Bacterial and Archaeal Type Strains, Phase III: the genomes of soil and plant-associated and newly described type strains.</title>
        <authorList>
            <person name="Whitman W.B."/>
            <person name="Woyke T."/>
            <person name="Klenk H.P."/>
            <person name="Zhou Y."/>
            <person name="Lilburn T.G."/>
            <person name="Beck B.J."/>
            <person name="De Vos P."/>
            <person name="Vandamme P."/>
            <person name="Eisen J.A."/>
            <person name="Garrity G."/>
            <person name="Hugenholtz P."/>
            <person name="Kyrpides N.C."/>
        </authorList>
    </citation>
    <scope>NUCLEOTIDE SEQUENCE [LARGE SCALE GENOMIC DNA]</scope>
    <source>
        <strain evidence="2 3">CGMCC 1.6858</strain>
    </source>
</reference>
<sequence>MSERDIRDFINSLSEEQFEHASTPLEQAGVTLGWALLDAIAAPAGKDIEQPTPATLSLVVPPASTDLTRPAQNDPLRKENAVSTPCAPEVHSAATTRFGNIFRTTKEVSEEAGMHCSGSLKALLKSIASCR</sequence>
<organism evidence="2 3">
    <name type="scientific">Pseudomonas duriflava</name>
    <dbReference type="NCBI Taxonomy" id="459528"/>
    <lineage>
        <taxon>Bacteria</taxon>
        <taxon>Pseudomonadati</taxon>
        <taxon>Pseudomonadota</taxon>
        <taxon>Gammaproteobacteria</taxon>
        <taxon>Pseudomonadales</taxon>
        <taxon>Pseudomonadaceae</taxon>
        <taxon>Pseudomonas</taxon>
    </lineage>
</organism>
<evidence type="ECO:0000256" key="1">
    <source>
        <dbReference type="SAM" id="MobiDB-lite"/>
    </source>
</evidence>
<protein>
    <submittedName>
        <fullName evidence="2">Uncharacterized protein</fullName>
    </submittedName>
</protein>
<evidence type="ECO:0000313" key="2">
    <source>
        <dbReference type="EMBL" id="TWI55705.1"/>
    </source>
</evidence>
<keyword evidence="3" id="KW-1185">Reference proteome</keyword>
<evidence type="ECO:0000313" key="3">
    <source>
        <dbReference type="Proteomes" id="UP000316905"/>
    </source>
</evidence>
<dbReference type="OrthoDB" id="9987247at2"/>
<dbReference type="Proteomes" id="UP000316905">
    <property type="component" value="Unassembled WGS sequence"/>
</dbReference>